<dbReference type="RefSeq" id="WP_179589349.1">
    <property type="nucleotide sequence ID" value="NZ_JACBYR010000002.1"/>
</dbReference>
<sequence>MRQHQHTQRRGFTRGQTLLATGIASLFLAGCGGSDDSDTPAQSLRVSTVSSMPEYVSGGDALVEIAPPAGATGTPVVTLDGRDVSTAFKATSTGTYLGKVEGMAVGEHTLAARMGEATGSLTLTNYPVTGPMISGPHESPYVCATATFAGIPVGSTGLGNPLDANCSVPTRVTYVYRSTAAGRPVVAWAPPTTGIPTATPVYPADMEFLVMDGTNKRVPYLVRVETGTINRSIYQSIILHDPLTEPAPSPTTRPANWNGKLMYPLGGGCQGGWYMQGNNVSLSINDTWFKRGYAAVTSTLNTFGTNCNDLLSSETVAMTKERFTEAYGKPTYTIGTGGSGGAYQSYQTSDNYPGLFDGIIVNSVFPDVTTATIFKIFDSRLLNNYFNTGGRPFTVDQRKAISGYLQVGQIANMSGSAARLDPVVSFPAGFPNELKYNPTTNPTGTRATVYDHTVNVYGKDARGFAQRPIDNVGVQYGLKAMLAGAITVDDFLDLNARIGGLDPDMKPQAARTSGDLGAIRRAYQSGRILNGGGGLATTAIIDRRDYFDDAVNGDIHQKIHSYSVRERLTKANGNFDNHVIVGPGNILDDTLGLMDTWLSGMLADTTAAAKRDKLIKARPAALVDACWIGTTKVIEPSTAAGAGQCNTAYPAGTTPRLVAGGPLADDIVKCQLKPVNLADYAPITFTDAQAAALRATFATGVCDWSKPGVEQQALKSTWASFGPSKKNLVFDITNPTATP</sequence>
<comment type="caution">
    <text evidence="2">The sequence shown here is derived from an EMBL/GenBank/DDBJ whole genome shotgun (WGS) entry which is preliminary data.</text>
</comment>
<dbReference type="PROSITE" id="PS51257">
    <property type="entry name" value="PROKAR_LIPOPROTEIN"/>
    <property type="match status" value="1"/>
</dbReference>
<dbReference type="Proteomes" id="UP000542125">
    <property type="component" value="Unassembled WGS sequence"/>
</dbReference>
<dbReference type="InterPro" id="IPR029058">
    <property type="entry name" value="AB_hydrolase_fold"/>
</dbReference>
<proteinExistence type="predicted"/>
<reference evidence="2 3" key="1">
    <citation type="submission" date="2020-07" db="EMBL/GenBank/DDBJ databases">
        <title>Genomic Encyclopedia of Type Strains, Phase IV (KMG-V): Genome sequencing to study the core and pangenomes of soil and plant-associated prokaryotes.</title>
        <authorList>
            <person name="Whitman W."/>
        </authorList>
    </citation>
    <scope>NUCLEOTIDE SEQUENCE [LARGE SCALE GENOMIC DNA]</scope>
    <source>
        <strain evidence="2 3">SAS40</strain>
    </source>
</reference>
<dbReference type="InterPro" id="IPR045556">
    <property type="entry name" value="DUF6351"/>
</dbReference>
<gene>
    <name evidence="2" type="ORF">FHW18_004700</name>
</gene>
<name>A0A7Y9LQ21_9BURK</name>
<organism evidence="2 3">
    <name type="scientific">Pigmentiphaga litoralis</name>
    <dbReference type="NCBI Taxonomy" id="516702"/>
    <lineage>
        <taxon>Bacteria</taxon>
        <taxon>Pseudomonadati</taxon>
        <taxon>Pseudomonadota</taxon>
        <taxon>Betaproteobacteria</taxon>
        <taxon>Burkholderiales</taxon>
        <taxon>Alcaligenaceae</taxon>
        <taxon>Pigmentiphaga</taxon>
    </lineage>
</organism>
<dbReference type="AlphaFoldDB" id="A0A7Y9LQ21"/>
<protein>
    <recommendedName>
        <fullName evidence="1">DUF6351 domain-containing protein</fullName>
    </recommendedName>
</protein>
<dbReference type="Pfam" id="PF19878">
    <property type="entry name" value="DUF6351"/>
    <property type="match status" value="1"/>
</dbReference>
<keyword evidence="3" id="KW-1185">Reference proteome</keyword>
<dbReference type="SUPFAM" id="SSF53474">
    <property type="entry name" value="alpha/beta-Hydrolases"/>
    <property type="match status" value="1"/>
</dbReference>
<feature type="domain" description="DUF6351" evidence="1">
    <location>
        <begin position="46"/>
        <end position="712"/>
    </location>
</feature>
<evidence type="ECO:0000313" key="3">
    <source>
        <dbReference type="Proteomes" id="UP000542125"/>
    </source>
</evidence>
<evidence type="ECO:0000259" key="1">
    <source>
        <dbReference type="Pfam" id="PF19878"/>
    </source>
</evidence>
<dbReference type="EMBL" id="JACBYR010000002">
    <property type="protein sequence ID" value="NYE85393.1"/>
    <property type="molecule type" value="Genomic_DNA"/>
</dbReference>
<accession>A0A7Y9LQ21</accession>
<evidence type="ECO:0000313" key="2">
    <source>
        <dbReference type="EMBL" id="NYE85393.1"/>
    </source>
</evidence>